<dbReference type="PANTHER" id="PTHR12517:SF0">
    <property type="entry name" value="INTERMEMBRANE LIPID TRANSFER PROTEIN VPS13B"/>
    <property type="match status" value="1"/>
</dbReference>
<protein>
    <submittedName>
        <fullName evidence="1">Uncharacterized protein</fullName>
    </submittedName>
</protein>
<name>A0A9N9WV54_9DIPT</name>
<evidence type="ECO:0000313" key="1">
    <source>
        <dbReference type="EMBL" id="CAG9807343.1"/>
    </source>
</evidence>
<organism evidence="1 2">
    <name type="scientific">Chironomus riparius</name>
    <dbReference type="NCBI Taxonomy" id="315576"/>
    <lineage>
        <taxon>Eukaryota</taxon>
        <taxon>Metazoa</taxon>
        <taxon>Ecdysozoa</taxon>
        <taxon>Arthropoda</taxon>
        <taxon>Hexapoda</taxon>
        <taxon>Insecta</taxon>
        <taxon>Pterygota</taxon>
        <taxon>Neoptera</taxon>
        <taxon>Endopterygota</taxon>
        <taxon>Diptera</taxon>
        <taxon>Nematocera</taxon>
        <taxon>Chironomoidea</taxon>
        <taxon>Chironomidae</taxon>
        <taxon>Chironominae</taxon>
        <taxon>Chironomus</taxon>
    </lineage>
</organism>
<reference evidence="1" key="2">
    <citation type="submission" date="2022-10" db="EMBL/GenBank/DDBJ databases">
        <authorList>
            <consortium name="ENA_rothamsted_submissions"/>
            <consortium name="culmorum"/>
            <person name="King R."/>
        </authorList>
    </citation>
    <scope>NUCLEOTIDE SEQUENCE</scope>
</reference>
<dbReference type="EMBL" id="OU895879">
    <property type="protein sequence ID" value="CAG9807343.1"/>
    <property type="molecule type" value="Genomic_DNA"/>
</dbReference>
<dbReference type="OrthoDB" id="445152at2759"/>
<dbReference type="PANTHER" id="PTHR12517">
    <property type="entry name" value="VACUOLAR PROTEIN SORTING-ASSOCIATED PROTEIN 13B"/>
    <property type="match status" value="1"/>
</dbReference>
<sequence length="3558" mass="407863">MFSIENYIKELIISKVEKFVRNINPEELKSQFKVSLWEGDMVFQNLELKLDVLDEELQIPFTFISGFIKYLKIQIPWTKIGNEPITLTINDSELVVKLKDLSNYSPPMPKPKNKGNSLEGDESSSGYIASLIAKIVNNISVICNNISIKFLEDDIVFSMNIPHLSVYSADSKWRRAFTDVSSASNVIFRKLINIIDLTICLDKRNSLGKIEYVQEPFLYKCSMELRIFRKANSINPEKSSMMRIDVQTKSLNLNVSSQQLAMLVRLTELFVALKSGKLFDQNKVQATSSATNENADENDESWALWMWNNMVPTLMSNEAQSEDIEANSKKIFEFGMYIENAQIALKSQELVYDPIIPSAKKAILKPLLEINVREMFVITIICGSRYFNVKGGISNFDVKALDHCPCSSKTTEIYIMKANKELNGSYLVDSYFDKTLTAQNKYKEMFNNYFEKNHEESMLSKVCISFDILHSVEIPDDRCSSDIGSDLEYSNFSENYIIRVFGDKINFYVTADAIHRIEKIIQYYNECDFATYVKEEKIPNKNQLSPATADDYEALINETPIRNIIMKMKNSELHVKEWDHEKVQRNSRKLGRQHSFNENSNRSCTEFVIKLGDFTLKIESPLYRNRLVYTACQLPDNIENELFQKCFTIIKTNVKNIVIDMMESNAKKICEILKFSSTFKSLIYPSLWEEYDIKQNSFDMELNGLTFMMNPVQFLVFYKTIISNVQRNPTNSEASCSLIENINNPELIVLQLTSRILRFKMSKLSKVSLFEFTISDMIGLAWKKGSKSIVVNIPDSKNKMPSFSTREKEPKSDAILHVYLQIPNSEVADQDSLTIFVLETSEGSINLDPLMREFLSFKIKPDHVKEKEFKRTLSSSTKPLLTELSNIQQSSAHSSSEYQDTLCPSVQTTKVDKNLSNSFKEFRKYIINAHIRPISVYYSTTILESFKASDSIRGNIQSSGCNAIVFKTPVLTFHSVKNKMLTKFVSEHFPVNLPSILWGNDKSLTWNFELSNLSVFIVSDRKMFQIIQNAAMKVSVADESQLEDTELYSGNVLIEIFPILITFHTSKIEFISSAMKEISNFAIFGSNGNFDDKTQDCINYVEESTPSALDIKDFLGLQTGSTITKTSLPDCTVKKSKTNINFYIQSICSKVCLTLIADDVKVPKKFVFEIDETLFSMHQQEFFQLKCKITSISGNHFHQIEGTNEWIKNLNLGFNIQSEQNISDTVSRFLDVTLTKAETINVHSKWNVELKKNSQLILSNVSEINVILQSFDFIISDEVNDFLRLMQMLQGKPQKKQKTFMQYAGSDLPLFHLNCNGFRIFLPNLVKESNPNVLILKVHNIQLSPNAVNNLIRSQIIRPDIVNKASNLGILDLVGSKIEDRQYQLLIKGCSLNSSNWNDITDIICEKNVENYDNPATIWNNFENGPSFPNFKCNTIFKDSSFSFIYAPCIKFKEVVVAGAAIEINCIENMNIITSLDQVILFVDLGEKFKEIGNSFSKADKESEELKNPIKPEIVKVRKNKRFMEKKSNDDSGVASTMSNSYLHKSRRVLHRKVSTITNENSDFVPFEFTFTSSKFNFNFSINNISYYFLLDTPNLYITQNGNDKTFNVSLHDLKIDNEATSLLFTRHGNVDPISGIANSLLRIKVMEKSLRNSELSFEVGRSICIKIKPEIISEILNLMEKLKGNGSKVKNVPKNIRIHSKVRKFDSIKLLMNNFKIINLKTDQIVFDISSDDTFQVTFGVQNIKGRLKLFDRPEKLESNFEINHVTAKCGNNVFIHPLSIESKLKITQEYWKKDPLVYLNVIFNYVKFDVWPNLIDRLVAFGDTLGKVMNVNKNDKMNDNKETSIDFTEVSFEKIQLHPEIYKINDSEAVEHFSDDLRSGIYTFVEVVTPFQELPLPYQIHYQETGIICWRYPLPRALHKIKIFPAPLQTSNQIRIDCKIEFYSQLKSQFEELISLSLNENETKILDIQQNVMFAEVWRIKFKVNIKKDSDDEEDYDGEIESELNYLQMHPKVLLACLRIDSYYKSSAVPTINSLVKVSKVEVNLLHQDTNENTFQRYETVQVCAESIQVLGQHYDENFDNYVIEGALSTDVKDFGCKNVVPFIKTFYLKASLDRNQSDINLNLITSKIKVSYSPAIGHSLLSNFCLWKNQSSISEYVKYTIYNNTANAIKVNQFGVDEIICVLPKSSKFYHFFTDKIIQTLQIAACIQNETWSEQTEAINVHHEGTQYIKCADQYFIITIKAISNYQRKIIIDGQIYVRNMTKEQFVIQYKRYDKDIDNTDKCEIQEVELDDHGSRSFFGACEYDSQQTMKLHLRKCDKRIFSGEIPLREIVANNKPWLVKVPVNSNNKFICYWVRIIRQLVQNELCRVLILICPAFIARSLFPCDIILTEDDTKDEYEIKGCGQLTEFEMKGTHENEHRLLFPENYLQQDKISPAFVTLSYNLVNKNTFFKIPDEYSDIPKAIEKLEENKEFQWPCSRDEEHQIERKFAMNEKITTLYELSSHELDGLCCSLMLTIIPSCIFINSSGIRIKIINCVTNEEFFLESNYVTIPFYIEDSFMISLYISDEWIKSSPIFLNDSTKKKHSNSYDIPTEGRTVINVHYGADTTQLLLTSKSKGKRRIVYISSILTISNYSSYELGVIPFCVDNNEKIDYWKKNEFPTRRYVKLHKNEKDTTHKIGNPVSIYSNIAKNKASRKHGTVFMSFIMVCNALEEGEFSCPIKIQQTLRKCINIHYEGQSQSICISILKHAEQYFVSIFNDSKPMLSIINNTDFNLYVAQTDVKHQSSKHILPHREIADDRFTWYQVVNSKQSVFYSPPIFNEFFPEIMSHDYGLIFACVCGDEIIRWSIPVKIDETKKIIINVPMFGDLKLLVDMKKITSEVSINYIDSDEVTSESSFENSQLMMFNDSITRKDFKTFSISRKRNQSIHLNLNMYVEGVNLMISKDDADKRLDLMSLSVDEILTNYSKSSRKLKVNFSKIQIDNELFLTGKFDFPVLLCNKEMPKTHTDKLNLPNVSTWDVYDIIQKHQTNEKFSIDIDFYESDKHVKNVLINLLPIRIYIEDGFIHTVLELADECVPHNFVFGKEKAIPKITLPDNLVLVPNMIVIQSMQLSEPIRLHSFKLEAVHVLLSVHTCKHLYIALDHSPLDFSAYEKLNIYTIPMKLGSNFGMHYVSSAIFGAGWVVGSLEILGSPSGLARSFTSGVKDFVSMPIQGIFKGPFGFFVGLTQGSVSLFRNVTTGTLNSVTKLANSVARNLDNLTMDNEHIYLKTDTLRRSRPQGFTDGLQLGLTGFGINILGAIGGLSRHPLQAKNVVDVFTGVGKGLIGVITKPISGIAELVAFMGSGVLQSVGYNILPNPLNQDIRHDFSVPNAEKIISTQLPQFAADPIVLTCRATYVDKNDLKYAFLILNTKSLTIVDLEKDSVLDVHMLVNISPISHKAQSSPDNLFVFKLKKKETAEADNIEKYHVSKRTVLYIKQLSNQHFAENRSFNEENEDDSDGMNEIENHMTNARNDGKISFYVDQTTGKYLQTYISLIKHQISAKENSFPLFEDVKS</sequence>
<gene>
    <name evidence="1" type="ORF">CHIRRI_LOCUS10192</name>
</gene>
<reference evidence="1" key="1">
    <citation type="submission" date="2022-01" db="EMBL/GenBank/DDBJ databases">
        <authorList>
            <person name="King R."/>
        </authorList>
    </citation>
    <scope>NUCLEOTIDE SEQUENCE</scope>
</reference>
<dbReference type="Proteomes" id="UP001153620">
    <property type="component" value="Chromosome 3"/>
</dbReference>
<keyword evidence="2" id="KW-1185">Reference proteome</keyword>
<evidence type="ECO:0000313" key="2">
    <source>
        <dbReference type="Proteomes" id="UP001153620"/>
    </source>
</evidence>
<accession>A0A9N9WV54</accession>
<proteinExistence type="predicted"/>
<dbReference type="InterPro" id="IPR039782">
    <property type="entry name" value="VPS13B"/>
</dbReference>